<dbReference type="Proteomes" id="UP000181942">
    <property type="component" value="Unassembled WGS sequence"/>
</dbReference>
<dbReference type="InterPro" id="IPR036761">
    <property type="entry name" value="TTHA0802/YceI-like_sf"/>
</dbReference>
<dbReference type="SMART" id="SM00867">
    <property type="entry name" value="YceI"/>
    <property type="match status" value="1"/>
</dbReference>
<name>A0A1I2A2G4_9ACTN</name>
<dbReference type="Gene3D" id="2.40.128.110">
    <property type="entry name" value="Lipid/polyisoprenoid-binding, YceI-like"/>
    <property type="match status" value="1"/>
</dbReference>
<dbReference type="PANTHER" id="PTHR34406:SF1">
    <property type="entry name" value="PROTEIN YCEI"/>
    <property type="match status" value="1"/>
</dbReference>
<gene>
    <name evidence="3" type="ORF">SAMN02787118_101522</name>
</gene>
<evidence type="ECO:0000313" key="4">
    <source>
        <dbReference type="Proteomes" id="UP000181942"/>
    </source>
</evidence>
<dbReference type="PANTHER" id="PTHR34406">
    <property type="entry name" value="PROTEIN YCEI"/>
    <property type="match status" value="1"/>
</dbReference>
<proteinExistence type="inferred from homology"/>
<dbReference type="InterPro" id="IPR007372">
    <property type="entry name" value="Lipid/polyisoprenoid-bd_YceI"/>
</dbReference>
<feature type="domain" description="Lipid/polyisoprenoid-binding YceI-like" evidence="2">
    <location>
        <begin position="9"/>
        <end position="167"/>
    </location>
</feature>
<evidence type="ECO:0000256" key="1">
    <source>
        <dbReference type="ARBA" id="ARBA00008812"/>
    </source>
</evidence>
<dbReference type="RefSeq" id="WP_075025657.1">
    <property type="nucleotide sequence ID" value="NZ_CP108127.1"/>
</dbReference>
<reference evidence="3 4" key="1">
    <citation type="submission" date="2016-10" db="EMBL/GenBank/DDBJ databases">
        <authorList>
            <person name="de Groot N.N."/>
        </authorList>
    </citation>
    <scope>NUCLEOTIDE SEQUENCE [LARGE SCALE GENOMIC DNA]</scope>
    <source>
        <strain evidence="3 4">OK461</strain>
    </source>
</reference>
<accession>A0A1I2A2G4</accession>
<dbReference type="OrthoDB" id="9811006at2"/>
<comment type="similarity">
    <text evidence="1">Belongs to the UPF0312 family.</text>
</comment>
<evidence type="ECO:0000313" key="3">
    <source>
        <dbReference type="EMBL" id="SFE38016.1"/>
    </source>
</evidence>
<dbReference type="AlphaFoldDB" id="A0A1I2A2G4"/>
<protein>
    <submittedName>
        <fullName evidence="3">Polyisoprenoid-binding protein YceI</fullName>
    </submittedName>
</protein>
<dbReference type="Pfam" id="PF04264">
    <property type="entry name" value="YceI"/>
    <property type="match status" value="1"/>
</dbReference>
<evidence type="ECO:0000259" key="2">
    <source>
        <dbReference type="SMART" id="SM00867"/>
    </source>
</evidence>
<organism evidence="3 4">
    <name type="scientific">Streptomyces mirabilis</name>
    <dbReference type="NCBI Taxonomy" id="68239"/>
    <lineage>
        <taxon>Bacteria</taxon>
        <taxon>Bacillati</taxon>
        <taxon>Actinomycetota</taxon>
        <taxon>Actinomycetes</taxon>
        <taxon>Kitasatosporales</taxon>
        <taxon>Streptomycetaceae</taxon>
        <taxon>Streptomyces</taxon>
    </lineage>
</organism>
<dbReference type="EMBL" id="FONR01000001">
    <property type="protein sequence ID" value="SFE38016.1"/>
    <property type="molecule type" value="Genomic_DNA"/>
</dbReference>
<sequence>MTVAVETGLWQLDPARTTVAIKHKTMWGMVTVKGTFTGVAGEGEVQPDGTARGTITLDVASLDTKNAKRDKHLRSADLFDADRHPTITFAVRDAVLGQDDTVEINGQLTVRGISRPQPVTGRVTGASADTVTLTAEFTVDRDQFDMGWNQMGMIRGLTTVTGTLVFTRAKG</sequence>
<dbReference type="SUPFAM" id="SSF101874">
    <property type="entry name" value="YceI-like"/>
    <property type="match status" value="1"/>
</dbReference>